<feature type="domain" description="M23ase beta-sheet core" evidence="2">
    <location>
        <begin position="203"/>
        <end position="293"/>
    </location>
</feature>
<dbReference type="EMBL" id="CP011129">
    <property type="protein sequence ID" value="ALN83177.1"/>
    <property type="molecule type" value="Genomic_DNA"/>
</dbReference>
<dbReference type="AlphaFoldDB" id="A0A0S2FHY7"/>
<dbReference type="RefSeq" id="WP_057919715.1">
    <property type="nucleotide sequence ID" value="NZ_CP011129.1"/>
</dbReference>
<protein>
    <submittedName>
        <fullName evidence="3">Peptidase M23 family protein</fullName>
    </submittedName>
</protein>
<feature type="signal peptide" evidence="1">
    <location>
        <begin position="1"/>
        <end position="21"/>
    </location>
</feature>
<dbReference type="Proteomes" id="UP000060787">
    <property type="component" value="Chromosome"/>
</dbReference>
<dbReference type="PANTHER" id="PTHR21666">
    <property type="entry name" value="PEPTIDASE-RELATED"/>
    <property type="match status" value="1"/>
</dbReference>
<dbReference type="KEGG" id="lab:LA76x_5075"/>
<evidence type="ECO:0000313" key="4">
    <source>
        <dbReference type="Proteomes" id="UP000060787"/>
    </source>
</evidence>
<dbReference type="CDD" id="cd12797">
    <property type="entry name" value="M23_peptidase"/>
    <property type="match status" value="1"/>
</dbReference>
<keyword evidence="4" id="KW-1185">Reference proteome</keyword>
<organism evidence="3 4">
    <name type="scientific">Lysobacter antibioticus</name>
    <dbReference type="NCBI Taxonomy" id="84531"/>
    <lineage>
        <taxon>Bacteria</taxon>
        <taxon>Pseudomonadati</taxon>
        <taxon>Pseudomonadota</taxon>
        <taxon>Gammaproteobacteria</taxon>
        <taxon>Lysobacterales</taxon>
        <taxon>Lysobacteraceae</taxon>
        <taxon>Lysobacter</taxon>
    </lineage>
</organism>
<reference evidence="3 4" key="1">
    <citation type="journal article" date="2015" name="BMC Genomics">
        <title>Comparative genomics and metabolic profiling of the genus Lysobacter.</title>
        <authorList>
            <person name="de Bruijn I."/>
            <person name="Cheng X."/>
            <person name="de Jager V."/>
            <person name="Exposito R.G."/>
            <person name="Watrous J."/>
            <person name="Patel N."/>
            <person name="Postma J."/>
            <person name="Dorrestein P.C."/>
            <person name="Kobayashi D."/>
            <person name="Raaijmakers J.M."/>
        </authorList>
    </citation>
    <scope>NUCLEOTIDE SEQUENCE [LARGE SCALE GENOMIC DNA]</scope>
    <source>
        <strain evidence="3 4">76</strain>
    </source>
</reference>
<dbReference type="PANTHER" id="PTHR21666:SF285">
    <property type="entry name" value="M23 FAMILY METALLOPEPTIDASE"/>
    <property type="match status" value="1"/>
</dbReference>
<dbReference type="STRING" id="84531.LA76x_5075"/>
<proteinExistence type="predicted"/>
<keyword evidence="1" id="KW-0732">Signal</keyword>
<dbReference type="SUPFAM" id="SSF51261">
    <property type="entry name" value="Duplicated hybrid motif"/>
    <property type="match status" value="1"/>
</dbReference>
<evidence type="ECO:0000259" key="2">
    <source>
        <dbReference type="Pfam" id="PF01551"/>
    </source>
</evidence>
<feature type="chain" id="PRO_5006597313" evidence="1">
    <location>
        <begin position="22"/>
        <end position="333"/>
    </location>
</feature>
<dbReference type="PATRIC" id="fig|84531.8.peg.5084"/>
<accession>A0A0S2FHY7</accession>
<dbReference type="Gene3D" id="2.70.70.10">
    <property type="entry name" value="Glucose Permease (Domain IIA)"/>
    <property type="match status" value="1"/>
</dbReference>
<dbReference type="InterPro" id="IPR050570">
    <property type="entry name" value="Cell_wall_metabolism_enzyme"/>
</dbReference>
<dbReference type="Pfam" id="PF01551">
    <property type="entry name" value="Peptidase_M23"/>
    <property type="match status" value="1"/>
</dbReference>
<dbReference type="GO" id="GO:0004222">
    <property type="term" value="F:metalloendopeptidase activity"/>
    <property type="evidence" value="ECO:0007669"/>
    <property type="project" value="TreeGrafter"/>
</dbReference>
<dbReference type="InterPro" id="IPR011055">
    <property type="entry name" value="Dup_hybrid_motif"/>
</dbReference>
<evidence type="ECO:0000256" key="1">
    <source>
        <dbReference type="SAM" id="SignalP"/>
    </source>
</evidence>
<gene>
    <name evidence="3" type="ORF">LA76x_5075</name>
</gene>
<dbReference type="InterPro" id="IPR016047">
    <property type="entry name" value="M23ase_b-sheet_dom"/>
</dbReference>
<name>A0A0S2FHY7_LYSAN</name>
<sequence>MKRYLLLILLSALLHATTAHALDARKAGADLTAAFYAKRIDTVWDSFDDTMRRAIKSRDDLASFRDQLDTQLGGEKAVIEESVSADPLASVYKRRVRFEKSPDVYVVSWSFAHDGKVSSFSILPEPKVQKQAAPSKHLDYRTRTALQLPFDEEFMVFWGGRTLEQNYHAEFAGQRFAADLAVVRGNATHAGDGLRNEDYYCFGKPILAPAAGEVVEVVDYVADNPPGRLNAGDLTGNRVIIDHGNGEFSMLAHLRKGSLRVKRGDRVDAGDRLGECGNSGHSSEAHLHYQLQDGPKFNGSTALPAQFTDYLADGTRVTRGEPTKGQRIRPSSQ</sequence>
<evidence type="ECO:0000313" key="3">
    <source>
        <dbReference type="EMBL" id="ALN83177.1"/>
    </source>
</evidence>